<evidence type="ECO:0000313" key="5">
    <source>
        <dbReference type="Proteomes" id="UP000185678"/>
    </source>
</evidence>
<comment type="similarity">
    <text evidence="1">Belongs to the methyltransferase superfamily. L-isoaspartyl/D-aspartyl protein methyltransferase family.</text>
</comment>
<dbReference type="OrthoDB" id="9798496at2"/>
<dbReference type="SUPFAM" id="SSF53335">
    <property type="entry name" value="S-adenosyl-L-methionine-dependent methyltransferases"/>
    <property type="match status" value="1"/>
</dbReference>
<evidence type="ECO:0000256" key="1">
    <source>
        <dbReference type="ARBA" id="ARBA00005369"/>
    </source>
</evidence>
<keyword evidence="4" id="KW-0489">Methyltransferase</keyword>
<name>A0A1N7IYF7_9PROT</name>
<dbReference type="Pfam" id="PF01135">
    <property type="entry name" value="PCMT"/>
    <property type="match status" value="1"/>
</dbReference>
<gene>
    <name evidence="4" type="ORF">SAMN05421779_101752</name>
</gene>
<accession>A0A1N7IYF7</accession>
<evidence type="ECO:0000256" key="3">
    <source>
        <dbReference type="ARBA" id="ARBA00030757"/>
    </source>
</evidence>
<dbReference type="RefSeq" id="WP_076398801.1">
    <property type="nucleotide sequence ID" value="NZ_FTOA01000001.1"/>
</dbReference>
<dbReference type="PANTHER" id="PTHR11579:SF18">
    <property type="entry name" value="PROTEIN-L-ISOASPARTATE O-METHYLTRANSFERASE"/>
    <property type="match status" value="1"/>
</dbReference>
<organism evidence="4 5">
    <name type="scientific">Insolitispirillum peregrinum</name>
    <dbReference type="NCBI Taxonomy" id="80876"/>
    <lineage>
        <taxon>Bacteria</taxon>
        <taxon>Pseudomonadati</taxon>
        <taxon>Pseudomonadota</taxon>
        <taxon>Alphaproteobacteria</taxon>
        <taxon>Rhodospirillales</taxon>
        <taxon>Novispirillaceae</taxon>
        <taxon>Insolitispirillum</taxon>
    </lineage>
</organism>
<evidence type="ECO:0000256" key="2">
    <source>
        <dbReference type="ARBA" id="ARBA00013346"/>
    </source>
</evidence>
<dbReference type="Proteomes" id="UP000185678">
    <property type="component" value="Unassembled WGS sequence"/>
</dbReference>
<dbReference type="GO" id="GO:0005737">
    <property type="term" value="C:cytoplasm"/>
    <property type="evidence" value="ECO:0007669"/>
    <property type="project" value="TreeGrafter"/>
</dbReference>
<dbReference type="CDD" id="cd02440">
    <property type="entry name" value="AdoMet_MTases"/>
    <property type="match status" value="1"/>
</dbReference>
<keyword evidence="4" id="KW-0808">Transferase</keyword>
<sequence length="218" mass="23016">MDYAIARHNMVEGQIRPNKVTDQLVIQAMESLPREQFLPKHLRGIAYTDEDISLGDGRCLMEPVVLARLLQAADIDSNDIALDVGCGSGYEAAVLAKIASTVVAVETDADFVKSATTVLNDLGIDNVAVMDADLTDGYPAQGPYNVILINGAVEAIPASLLDQLAEGGRLVAVVRSATAPLGTAVLCTRQNGVVGERALFDANVPVLPGFAAPPRFVF</sequence>
<dbReference type="InterPro" id="IPR000682">
    <property type="entry name" value="PCMT"/>
</dbReference>
<dbReference type="InterPro" id="IPR029063">
    <property type="entry name" value="SAM-dependent_MTases_sf"/>
</dbReference>
<dbReference type="EMBL" id="FTOA01000001">
    <property type="protein sequence ID" value="SIS42047.1"/>
    <property type="molecule type" value="Genomic_DNA"/>
</dbReference>
<evidence type="ECO:0000313" key="4">
    <source>
        <dbReference type="EMBL" id="SIS42047.1"/>
    </source>
</evidence>
<dbReference type="AlphaFoldDB" id="A0A1N7IYF7"/>
<proteinExistence type="inferred from homology"/>
<reference evidence="4 5" key="1">
    <citation type="submission" date="2017-01" db="EMBL/GenBank/DDBJ databases">
        <authorList>
            <person name="Mah S.A."/>
            <person name="Swanson W.J."/>
            <person name="Moy G.W."/>
            <person name="Vacquier V.D."/>
        </authorList>
    </citation>
    <scope>NUCLEOTIDE SEQUENCE [LARGE SCALE GENOMIC DNA]</scope>
    <source>
        <strain evidence="4 5">DSM 11589</strain>
    </source>
</reference>
<keyword evidence="5" id="KW-1185">Reference proteome</keyword>
<dbReference type="GO" id="GO:0004719">
    <property type="term" value="F:protein-L-isoaspartate (D-aspartate) O-methyltransferase activity"/>
    <property type="evidence" value="ECO:0007669"/>
    <property type="project" value="InterPro"/>
</dbReference>
<dbReference type="STRING" id="80876.SAMN05421779_101752"/>
<dbReference type="GO" id="GO:0032259">
    <property type="term" value="P:methylation"/>
    <property type="evidence" value="ECO:0007669"/>
    <property type="project" value="UniProtKB-KW"/>
</dbReference>
<dbReference type="Gene3D" id="3.40.50.150">
    <property type="entry name" value="Vaccinia Virus protein VP39"/>
    <property type="match status" value="1"/>
</dbReference>
<protein>
    <recommendedName>
        <fullName evidence="2">Protein-L-isoaspartate O-methyltransferase</fullName>
    </recommendedName>
    <alternativeName>
        <fullName evidence="3">Protein L-isoaspartyl methyltransferase</fullName>
    </alternativeName>
</protein>
<dbReference type="PANTHER" id="PTHR11579">
    <property type="entry name" value="PROTEIN-L-ISOASPARTATE O-METHYLTRANSFERASE"/>
    <property type="match status" value="1"/>
</dbReference>